<accession>A0A2N6PEL2</accession>
<dbReference type="RefSeq" id="WP_102162932.1">
    <property type="nucleotide sequence ID" value="NZ_BAAAKH010000010.1"/>
</dbReference>
<evidence type="ECO:0000313" key="1">
    <source>
        <dbReference type="EMBL" id="NNG79691.1"/>
    </source>
</evidence>
<reference evidence="2 3" key="1">
    <citation type="submission" date="2017-09" db="EMBL/GenBank/DDBJ databases">
        <title>Bacterial strain isolated from the female urinary microbiota.</title>
        <authorList>
            <person name="Thomas-White K."/>
            <person name="Kumar N."/>
            <person name="Forster S."/>
            <person name="Putonti C."/>
            <person name="Lawley T."/>
            <person name="Wolfe A.J."/>
        </authorList>
    </citation>
    <scope>NUCLEOTIDE SEQUENCE [LARGE SCALE GENOMIC DNA]</scope>
    <source>
        <strain evidence="2 3">UMB0680</strain>
    </source>
</reference>
<organism evidence="2 3">
    <name type="scientific">Brevibacterium luteolum</name>
    <dbReference type="NCBI Taxonomy" id="199591"/>
    <lineage>
        <taxon>Bacteria</taxon>
        <taxon>Bacillati</taxon>
        <taxon>Actinomycetota</taxon>
        <taxon>Actinomycetes</taxon>
        <taxon>Micrococcales</taxon>
        <taxon>Brevibacteriaceae</taxon>
        <taxon>Brevibacterium</taxon>
    </lineage>
</organism>
<sequence length="111" mass="11442">MSQQQSVMVVSEIEFRVSISGDTDLESVFDALADELASLEDATMGLLDSTVSMDANESLIAATVTTEGDTFEAAAQTADSAVRAAVHAAGGATPGWNAITVRDTSELVSNS</sequence>
<dbReference type="Proteomes" id="UP000235703">
    <property type="component" value="Unassembled WGS sequence"/>
</dbReference>
<name>A0A2N6PEL2_9MICO</name>
<dbReference type="AlphaFoldDB" id="A0A2N6PEL2"/>
<comment type="caution">
    <text evidence="2">The sequence shown here is derived from an EMBL/GenBank/DDBJ whole genome shotgun (WGS) entry which is preliminary data.</text>
</comment>
<dbReference type="EMBL" id="JABEMC010000006">
    <property type="protein sequence ID" value="NNG79691.1"/>
    <property type="molecule type" value="Genomic_DNA"/>
</dbReference>
<proteinExistence type="predicted"/>
<dbReference type="EMBL" id="PNFZ01000009">
    <property type="protein sequence ID" value="PMB97117.1"/>
    <property type="molecule type" value="Genomic_DNA"/>
</dbReference>
<evidence type="ECO:0000313" key="4">
    <source>
        <dbReference type="Proteomes" id="UP000549517"/>
    </source>
</evidence>
<protein>
    <submittedName>
        <fullName evidence="2">Uncharacterized protein</fullName>
    </submittedName>
</protein>
<evidence type="ECO:0000313" key="2">
    <source>
        <dbReference type="EMBL" id="PMB97117.1"/>
    </source>
</evidence>
<reference evidence="1 4" key="2">
    <citation type="submission" date="2020-05" db="EMBL/GenBank/DDBJ databases">
        <title>MicrobeNet Type strains.</title>
        <authorList>
            <person name="Nicholson A.C."/>
        </authorList>
    </citation>
    <scope>NUCLEOTIDE SEQUENCE [LARGE SCALE GENOMIC DNA]</scope>
    <source>
        <strain evidence="1 4">CCUG 46604</strain>
    </source>
</reference>
<dbReference type="Proteomes" id="UP000549517">
    <property type="component" value="Unassembled WGS sequence"/>
</dbReference>
<keyword evidence="3" id="KW-1185">Reference proteome</keyword>
<evidence type="ECO:0000313" key="3">
    <source>
        <dbReference type="Proteomes" id="UP000235703"/>
    </source>
</evidence>
<gene>
    <name evidence="2" type="ORF">CJ198_12425</name>
    <name evidence="1" type="ORF">HLA91_09960</name>
</gene>